<evidence type="ECO:0000313" key="1">
    <source>
        <dbReference type="EMBL" id="GEO67790.1"/>
    </source>
</evidence>
<sequence length="48" mass="5218">MLEGCYEEAGRLCKERMEAAAGELGPLFPGKLTDWMVPLGGRFLGVFA</sequence>
<accession>A0ABQ0WSR0</accession>
<evidence type="ECO:0000313" key="2">
    <source>
        <dbReference type="Proteomes" id="UP000321691"/>
    </source>
</evidence>
<reference evidence="1 2" key="1">
    <citation type="submission" date="2019-07" db="EMBL/GenBank/DDBJ databases">
        <title>Whole genome shotgun sequence of Lactobacillus spicheri NBRC 107155.</title>
        <authorList>
            <person name="Hosoyama A."/>
            <person name="Uohara A."/>
            <person name="Ohji S."/>
            <person name="Ichikawa N."/>
        </authorList>
    </citation>
    <scope>NUCLEOTIDE SEQUENCE [LARGE SCALE GENOMIC DNA]</scope>
    <source>
        <strain evidence="1 2">NBRC 107155</strain>
    </source>
</reference>
<comment type="caution">
    <text evidence="1">The sequence shown here is derived from an EMBL/GenBank/DDBJ whole genome shotgun (WGS) entry which is preliminary data.</text>
</comment>
<name>A0ABQ0WSR0_9LACO</name>
<gene>
    <name evidence="1" type="ORF">LSP04_22090</name>
</gene>
<dbReference type="EMBL" id="BJZI01000049">
    <property type="protein sequence ID" value="GEO67790.1"/>
    <property type="molecule type" value="Genomic_DNA"/>
</dbReference>
<organism evidence="1 2">
    <name type="scientific">Levilactobacillus spicheri</name>
    <dbReference type="NCBI Taxonomy" id="216463"/>
    <lineage>
        <taxon>Bacteria</taxon>
        <taxon>Bacillati</taxon>
        <taxon>Bacillota</taxon>
        <taxon>Bacilli</taxon>
        <taxon>Lactobacillales</taxon>
        <taxon>Lactobacillaceae</taxon>
        <taxon>Levilactobacillus</taxon>
    </lineage>
</organism>
<keyword evidence="2" id="KW-1185">Reference proteome</keyword>
<protein>
    <submittedName>
        <fullName evidence="1">Uncharacterized protein</fullName>
    </submittedName>
</protein>
<dbReference type="Proteomes" id="UP000321691">
    <property type="component" value="Unassembled WGS sequence"/>
</dbReference>
<proteinExistence type="predicted"/>